<dbReference type="Pfam" id="PF13181">
    <property type="entry name" value="TPR_8"/>
    <property type="match status" value="1"/>
</dbReference>
<gene>
    <name evidence="4" type="ORF">PTD2_06669</name>
</gene>
<feature type="transmembrane region" description="Helical" evidence="3">
    <location>
        <begin position="41"/>
        <end position="58"/>
    </location>
</feature>
<accession>A4C7Y9</accession>
<dbReference type="HOGENOM" id="CLU_739382_0_0_6"/>
<name>A4C7Y9_9GAMM</name>
<dbReference type="eggNOG" id="COG0457">
    <property type="taxonomic scope" value="Bacteria"/>
</dbReference>
<evidence type="ECO:0000256" key="1">
    <source>
        <dbReference type="PROSITE-ProRule" id="PRU00339"/>
    </source>
</evidence>
<dbReference type="RefSeq" id="WP_009837966.1">
    <property type="nucleotide sequence ID" value="NZ_AAOH01000003.1"/>
</dbReference>
<sequence>MSIINKMLKDIEKRKPQPDLELEKTVEVEPIYDYATLGKRAGIGVLLCSVVILAYVFIPQKKASDLSKTQKLNAELAQPVQGDELAIQGSGAAQNASATSSIENQNIQNNSVVNSANSQAGIDDQKIDPNIKTQSSSALAVKVTDEPVGKANKKDQAAQADNEARAVKNKVTPAQAKINVRQISTQERADNWFNKGKEAFKFGLIEDAIIDLDKALTLMPLHIDARSLLAAAYYGRGQLAQADAILRQGLRFNPDVMRWRVLLAKILTEQQSYQSVLPVLSQQFERYANIDFWILKGTAAQQLGENDIALNCFRQLTQLQPEQAKWWLALASASEIAADKYNARRYYMTALQLGGLSPGSQDHAEQRLLYLGAN</sequence>
<dbReference type="Proteomes" id="UP000006201">
    <property type="component" value="Unassembled WGS sequence"/>
</dbReference>
<keyword evidence="3" id="KW-0812">Transmembrane</keyword>
<proteinExistence type="predicted"/>
<evidence type="ECO:0000256" key="3">
    <source>
        <dbReference type="SAM" id="Phobius"/>
    </source>
</evidence>
<dbReference type="EMBL" id="AAOH01000003">
    <property type="protein sequence ID" value="EAR28704.1"/>
    <property type="molecule type" value="Genomic_DNA"/>
</dbReference>
<organism evidence="4 5">
    <name type="scientific">Pseudoalteromonas tunicata D2</name>
    <dbReference type="NCBI Taxonomy" id="87626"/>
    <lineage>
        <taxon>Bacteria</taxon>
        <taxon>Pseudomonadati</taxon>
        <taxon>Pseudomonadota</taxon>
        <taxon>Gammaproteobacteria</taxon>
        <taxon>Alteromonadales</taxon>
        <taxon>Pseudoalteromonadaceae</taxon>
        <taxon>Pseudoalteromonas</taxon>
    </lineage>
</organism>
<dbReference type="Gene3D" id="1.25.40.10">
    <property type="entry name" value="Tetratricopeptide repeat domain"/>
    <property type="match status" value="2"/>
</dbReference>
<keyword evidence="5" id="KW-1185">Reference proteome</keyword>
<feature type="compositionally biased region" description="Basic and acidic residues" evidence="2">
    <location>
        <begin position="146"/>
        <end position="166"/>
    </location>
</feature>
<dbReference type="SMART" id="SM00028">
    <property type="entry name" value="TPR"/>
    <property type="match status" value="4"/>
</dbReference>
<evidence type="ECO:0000313" key="4">
    <source>
        <dbReference type="EMBL" id="EAR28704.1"/>
    </source>
</evidence>
<dbReference type="PROSITE" id="PS50005">
    <property type="entry name" value="TPR"/>
    <property type="match status" value="1"/>
</dbReference>
<dbReference type="InterPro" id="IPR011990">
    <property type="entry name" value="TPR-like_helical_dom_sf"/>
</dbReference>
<feature type="repeat" description="TPR" evidence="1">
    <location>
        <begin position="290"/>
        <end position="323"/>
    </location>
</feature>
<feature type="region of interest" description="Disordered" evidence="2">
    <location>
        <begin position="146"/>
        <end position="169"/>
    </location>
</feature>
<keyword evidence="3" id="KW-0472">Membrane</keyword>
<dbReference type="InterPro" id="IPR019734">
    <property type="entry name" value="TPR_rpt"/>
</dbReference>
<protein>
    <submittedName>
        <fullName evidence="4">Putative Mannose-sensitive agglutinin (MSHA) biogenesis protein MshN (Pilus type IV)</fullName>
    </submittedName>
</protein>
<evidence type="ECO:0000313" key="5">
    <source>
        <dbReference type="Proteomes" id="UP000006201"/>
    </source>
</evidence>
<dbReference type="SUPFAM" id="SSF48452">
    <property type="entry name" value="TPR-like"/>
    <property type="match status" value="1"/>
</dbReference>
<comment type="caution">
    <text evidence="4">The sequence shown here is derived from an EMBL/GenBank/DDBJ whole genome shotgun (WGS) entry which is preliminary data.</text>
</comment>
<keyword evidence="3" id="KW-1133">Transmembrane helix</keyword>
<reference evidence="4 5" key="1">
    <citation type="submission" date="2006-02" db="EMBL/GenBank/DDBJ databases">
        <authorList>
            <person name="Moran M.A."/>
            <person name="Kjelleberg S."/>
            <person name="Egan S."/>
            <person name="Saunders N."/>
            <person name="Thomas T."/>
            <person name="Ferriera S."/>
            <person name="Johnson J."/>
            <person name="Kravitz S."/>
            <person name="Halpern A."/>
            <person name="Remington K."/>
            <person name="Beeson K."/>
            <person name="Tran B."/>
            <person name="Rogers Y.-H."/>
            <person name="Friedman R."/>
            <person name="Venter J.C."/>
        </authorList>
    </citation>
    <scope>NUCLEOTIDE SEQUENCE [LARGE SCALE GENOMIC DNA]</scope>
    <source>
        <strain evidence="4 5">D2</strain>
    </source>
</reference>
<dbReference type="STRING" id="87626.PTD2_06669"/>
<evidence type="ECO:0000256" key="2">
    <source>
        <dbReference type="SAM" id="MobiDB-lite"/>
    </source>
</evidence>
<dbReference type="Pfam" id="PF14559">
    <property type="entry name" value="TPR_19"/>
    <property type="match status" value="1"/>
</dbReference>
<dbReference type="AlphaFoldDB" id="A4C7Y9"/>
<keyword evidence="1" id="KW-0802">TPR repeat</keyword>